<name>A0A6J4NVD7_9CHLR</name>
<sequence>TSVNPFFVDEASGDFRLKGGSVAIGAGVPLSQRIANAIGVTAGVPVNLGALHW</sequence>
<dbReference type="EMBL" id="CADCTR010003295">
    <property type="protein sequence ID" value="CAA9392796.1"/>
    <property type="molecule type" value="Genomic_DNA"/>
</dbReference>
<evidence type="ECO:0000313" key="1">
    <source>
        <dbReference type="EMBL" id="CAA9392796.1"/>
    </source>
</evidence>
<accession>A0A6J4NVD7</accession>
<proteinExistence type="predicted"/>
<reference evidence="1" key="1">
    <citation type="submission" date="2020-02" db="EMBL/GenBank/DDBJ databases">
        <authorList>
            <person name="Meier V. D."/>
        </authorList>
    </citation>
    <scope>NUCLEOTIDE SEQUENCE</scope>
    <source>
        <strain evidence="1">AVDCRST_MAG93</strain>
    </source>
</reference>
<organism evidence="1">
    <name type="scientific">uncultured Chloroflexia bacterium</name>
    <dbReference type="NCBI Taxonomy" id="1672391"/>
    <lineage>
        <taxon>Bacteria</taxon>
        <taxon>Bacillati</taxon>
        <taxon>Chloroflexota</taxon>
        <taxon>Chloroflexia</taxon>
        <taxon>environmental samples</taxon>
    </lineage>
</organism>
<gene>
    <name evidence="1" type="ORF">AVDCRST_MAG93-9810</name>
</gene>
<feature type="non-terminal residue" evidence="1">
    <location>
        <position position="1"/>
    </location>
</feature>
<protein>
    <submittedName>
        <fullName evidence="1">Uncharacterized protein</fullName>
    </submittedName>
</protein>
<dbReference type="AlphaFoldDB" id="A0A6J4NVD7"/>